<sequence>MIKNGRKQIEELKNTSDYILFFGTVDHYKGVDLLIEAYDQKVFHDKHKLVIAGKGRHYVTDNKNIIRLNRFIEDAEVRDLFTKAAIVVYPYRSATMSGVLSLAFYFRKKVVMSDVPFFKEYANRDSLFFKAGNVEDLADKLQQALDSGSASTNANLYPEFYSENILEQDYINLYSSPANKQM</sequence>
<keyword evidence="2" id="KW-0328">Glycosyltransferase</keyword>
<dbReference type="PANTHER" id="PTHR46401">
    <property type="entry name" value="GLYCOSYLTRANSFERASE WBBK-RELATED"/>
    <property type="match status" value="1"/>
</dbReference>
<dbReference type="PANTHER" id="PTHR46401:SF2">
    <property type="entry name" value="GLYCOSYLTRANSFERASE WBBK-RELATED"/>
    <property type="match status" value="1"/>
</dbReference>
<evidence type="ECO:0000313" key="2">
    <source>
        <dbReference type="EMBL" id="MDU0261571.1"/>
    </source>
</evidence>
<keyword evidence="1 2" id="KW-0808">Transferase</keyword>
<reference evidence="2" key="1">
    <citation type="submission" date="2023-10" db="EMBL/GenBank/DDBJ databases">
        <title>Genome Sequence of the Bacteria from From Gut Wall in Crohn's Disease.</title>
        <authorList>
            <person name="Rodriguez-Palacios A."/>
        </authorList>
    </citation>
    <scope>NUCLEOTIDE SEQUENCE</scope>
    <source>
        <strain evidence="2">CavFT-hAR58</strain>
    </source>
</reference>
<dbReference type="AlphaFoldDB" id="A0AAE4RZG7"/>
<protein>
    <submittedName>
        <fullName evidence="2">Glycosyltransferase</fullName>
        <ecNumber evidence="2">2.4.-.-</ecNumber>
    </submittedName>
</protein>
<dbReference type="EMBL" id="JAWDES010000006">
    <property type="protein sequence ID" value="MDU0261571.1"/>
    <property type="molecule type" value="Genomic_DNA"/>
</dbReference>
<accession>A0AAE4RZG7</accession>
<dbReference type="Proteomes" id="UP001181347">
    <property type="component" value="Unassembled WGS sequence"/>
</dbReference>
<dbReference type="GO" id="GO:0016757">
    <property type="term" value="F:glycosyltransferase activity"/>
    <property type="evidence" value="ECO:0007669"/>
    <property type="project" value="UniProtKB-KW"/>
</dbReference>
<dbReference type="EC" id="2.4.-.-" evidence="2"/>
<name>A0AAE4RZG7_9BACT</name>
<dbReference type="Gene3D" id="3.40.50.2000">
    <property type="entry name" value="Glycogen Phosphorylase B"/>
    <property type="match status" value="1"/>
</dbReference>
<gene>
    <name evidence="2" type="ORF">RVH17_15920</name>
</gene>
<evidence type="ECO:0000256" key="1">
    <source>
        <dbReference type="ARBA" id="ARBA00022679"/>
    </source>
</evidence>
<evidence type="ECO:0000313" key="3">
    <source>
        <dbReference type="Proteomes" id="UP001181347"/>
    </source>
</evidence>
<proteinExistence type="predicted"/>
<dbReference type="SUPFAM" id="SSF53756">
    <property type="entry name" value="UDP-Glycosyltransferase/glycogen phosphorylase"/>
    <property type="match status" value="1"/>
</dbReference>
<organism evidence="2 3">
    <name type="scientific">Alistipes finegoldii</name>
    <dbReference type="NCBI Taxonomy" id="214856"/>
    <lineage>
        <taxon>Bacteria</taxon>
        <taxon>Pseudomonadati</taxon>
        <taxon>Bacteroidota</taxon>
        <taxon>Bacteroidia</taxon>
        <taxon>Bacteroidales</taxon>
        <taxon>Rikenellaceae</taxon>
        <taxon>Alistipes</taxon>
    </lineage>
</organism>
<dbReference type="GO" id="GO:0009103">
    <property type="term" value="P:lipopolysaccharide biosynthetic process"/>
    <property type="evidence" value="ECO:0007669"/>
    <property type="project" value="TreeGrafter"/>
</dbReference>
<dbReference type="Pfam" id="PF13692">
    <property type="entry name" value="Glyco_trans_1_4"/>
    <property type="match status" value="1"/>
</dbReference>
<dbReference type="RefSeq" id="WP_022043728.1">
    <property type="nucleotide sequence ID" value="NZ_CAKMWW010000002.1"/>
</dbReference>
<comment type="caution">
    <text evidence="2">The sequence shown here is derived from an EMBL/GenBank/DDBJ whole genome shotgun (WGS) entry which is preliminary data.</text>
</comment>